<dbReference type="PANTHER" id="PTHR12688:SF0">
    <property type="entry name" value="DYNEIN LIGHT INTERMEDIATE CHAIN"/>
    <property type="match status" value="1"/>
</dbReference>
<feature type="compositionally biased region" description="Basic and acidic residues" evidence="7">
    <location>
        <begin position="83"/>
        <end position="92"/>
    </location>
</feature>
<dbReference type="Proteomes" id="UP000803884">
    <property type="component" value="Unassembled WGS sequence"/>
</dbReference>
<reference evidence="8 9" key="1">
    <citation type="journal article" date="2020" name="Microbiol. Resour. Announc.">
        <title>Draft Genome Sequence of a Cladosporium Species Isolated from the Mesophotic Ascidian Didemnum maculosum.</title>
        <authorList>
            <person name="Gioti A."/>
            <person name="Siaperas R."/>
            <person name="Nikolaivits E."/>
            <person name="Le Goff G."/>
            <person name="Ouazzani J."/>
            <person name="Kotoulas G."/>
            <person name="Topakas E."/>
        </authorList>
    </citation>
    <scope>NUCLEOTIDE SEQUENCE [LARGE SCALE GENOMIC DNA]</scope>
    <source>
        <strain evidence="8 9">TM138-S3</strain>
    </source>
</reference>
<dbReference type="PANTHER" id="PTHR12688">
    <property type="entry name" value="DYNEIN LIGHT INTERMEDIATE CHAIN"/>
    <property type="match status" value="1"/>
</dbReference>
<name>A0AB34KYM2_9PEZI</name>
<evidence type="ECO:0000313" key="9">
    <source>
        <dbReference type="Proteomes" id="UP000803884"/>
    </source>
</evidence>
<protein>
    <submittedName>
        <fullName evidence="8">Uncharacterized protein</fullName>
    </submittedName>
</protein>
<accession>A0AB34KYM2</accession>
<feature type="region of interest" description="Disordered" evidence="7">
    <location>
        <begin position="399"/>
        <end position="433"/>
    </location>
</feature>
<sequence>MSRPNSSQITSPRKGLGDRPAKRKEKRSDIWTSLLRQTRQAQARNRNNAVAHRQIIVCGGSSDDQRHFLSTLARPPPPAPPSRNRDQRDQKPKGQLNLSNRYAYGYGHMTLYSSPQVVTGGASFGQEAEEAARLETHTVAEPEAAYEPVLRRLLAPRKEETSHEQGEEESEMLGVDEKIEEGRRPGVAILLSWREPWTFLSKLRAWLQLLAKAVEPNARPEEEVVDLLKEAKISINVVIQHVEAQQDLERDGWQEETFDYVAQVMRTSILPLHPLTALLFASSTANPQQSGSNLSETQKTLFQSLDLDLATLGPKATAGGAPSKAEDLLPKHNVVDRMNIVVPQGWDSAGKIRLLSENFSPEEVLTAWQQDLSHPVIVFATPSQPNDSEATTNAASATLGTNRSEEGQEVYESAVSPIDGGGDSPPVSPSKASPSAIRTFEAQIQDPNAHKRPKSPTITVTTRSDQDFLKEMKTELDNLAVRDRDRVDITRSTGVTGTRNPMIGVPTGESTGALNDLGDVSFNVGGVSYNTVSAEAAIERLKRPSQQATDGAAAGSPRSVTPRQPRREDRDHSSTPTSNKSDFPSEDLEKYFASLAKKAGGGDSRSATPGRH</sequence>
<evidence type="ECO:0000256" key="6">
    <source>
        <dbReference type="ARBA" id="ARBA00023212"/>
    </source>
</evidence>
<gene>
    <name evidence="8" type="ORF">WHR41_01409</name>
</gene>
<evidence type="ECO:0000256" key="1">
    <source>
        <dbReference type="ARBA" id="ARBA00004245"/>
    </source>
</evidence>
<keyword evidence="6" id="KW-0206">Cytoskeleton</keyword>
<evidence type="ECO:0000256" key="3">
    <source>
        <dbReference type="ARBA" id="ARBA00022701"/>
    </source>
</evidence>
<keyword evidence="3" id="KW-0493">Microtubule</keyword>
<dbReference type="GO" id="GO:0005868">
    <property type="term" value="C:cytoplasmic dynein complex"/>
    <property type="evidence" value="ECO:0007669"/>
    <property type="project" value="InterPro"/>
</dbReference>
<dbReference type="GO" id="GO:0035974">
    <property type="term" value="C:meiotic spindle pole body"/>
    <property type="evidence" value="ECO:0007669"/>
    <property type="project" value="TreeGrafter"/>
</dbReference>
<evidence type="ECO:0000313" key="8">
    <source>
        <dbReference type="EMBL" id="KAL1589992.1"/>
    </source>
</evidence>
<feature type="region of interest" description="Disordered" evidence="7">
    <location>
        <begin position="1"/>
        <end position="31"/>
    </location>
</feature>
<dbReference type="AlphaFoldDB" id="A0AB34KYM2"/>
<feature type="compositionally biased region" description="Polar residues" evidence="7">
    <location>
        <begin position="1"/>
        <end position="11"/>
    </location>
</feature>
<evidence type="ECO:0000256" key="4">
    <source>
        <dbReference type="ARBA" id="ARBA00023017"/>
    </source>
</evidence>
<dbReference type="RefSeq" id="XP_069233097.1">
    <property type="nucleotide sequence ID" value="XM_069370015.1"/>
</dbReference>
<dbReference type="GO" id="GO:0045504">
    <property type="term" value="F:dynein heavy chain binding"/>
    <property type="evidence" value="ECO:0007669"/>
    <property type="project" value="TreeGrafter"/>
</dbReference>
<evidence type="ECO:0000256" key="5">
    <source>
        <dbReference type="ARBA" id="ARBA00023175"/>
    </source>
</evidence>
<evidence type="ECO:0000256" key="7">
    <source>
        <dbReference type="SAM" id="MobiDB-lite"/>
    </source>
</evidence>
<evidence type="ECO:0000256" key="2">
    <source>
        <dbReference type="ARBA" id="ARBA00022490"/>
    </source>
</evidence>
<dbReference type="GO" id="GO:0007018">
    <property type="term" value="P:microtubule-based movement"/>
    <property type="evidence" value="ECO:0007669"/>
    <property type="project" value="InterPro"/>
</dbReference>
<dbReference type="InterPro" id="IPR008467">
    <property type="entry name" value="Dynein1_light_intermed_chain"/>
</dbReference>
<dbReference type="GeneID" id="96002853"/>
<dbReference type="GO" id="GO:0005874">
    <property type="term" value="C:microtubule"/>
    <property type="evidence" value="ECO:0007669"/>
    <property type="project" value="UniProtKB-KW"/>
</dbReference>
<keyword evidence="9" id="KW-1185">Reference proteome</keyword>
<feature type="region of interest" description="Disordered" evidence="7">
    <location>
        <begin position="542"/>
        <end position="612"/>
    </location>
</feature>
<dbReference type="GO" id="GO:0000226">
    <property type="term" value="P:microtubule cytoskeleton organization"/>
    <property type="evidence" value="ECO:0007669"/>
    <property type="project" value="TreeGrafter"/>
</dbReference>
<proteinExistence type="predicted"/>
<feature type="region of interest" description="Disordered" evidence="7">
    <location>
        <begin position="66"/>
        <end position="97"/>
    </location>
</feature>
<dbReference type="EMBL" id="JAAQHG020000003">
    <property type="protein sequence ID" value="KAL1589992.1"/>
    <property type="molecule type" value="Genomic_DNA"/>
</dbReference>
<keyword evidence="5" id="KW-0505">Motor protein</keyword>
<keyword evidence="2" id="KW-0963">Cytoplasm</keyword>
<comment type="subcellular location">
    <subcellularLocation>
        <location evidence="1">Cytoplasm</location>
        <location evidence="1">Cytoskeleton</location>
    </subcellularLocation>
</comment>
<comment type="caution">
    <text evidence="8">The sequence shown here is derived from an EMBL/GenBank/DDBJ whole genome shotgun (WGS) entry which is preliminary data.</text>
</comment>
<keyword evidence="4" id="KW-0243">Dynein</keyword>
<organism evidence="8 9">
    <name type="scientific">Cladosporium halotolerans</name>
    <dbReference type="NCBI Taxonomy" id="1052096"/>
    <lineage>
        <taxon>Eukaryota</taxon>
        <taxon>Fungi</taxon>
        <taxon>Dikarya</taxon>
        <taxon>Ascomycota</taxon>
        <taxon>Pezizomycotina</taxon>
        <taxon>Dothideomycetes</taxon>
        <taxon>Dothideomycetidae</taxon>
        <taxon>Cladosporiales</taxon>
        <taxon>Cladosporiaceae</taxon>
        <taxon>Cladosporium</taxon>
    </lineage>
</organism>